<reference evidence="2" key="1">
    <citation type="submission" date="2016-06" db="EMBL/GenBank/DDBJ databases">
        <authorList>
            <person name="Petersen J."/>
            <person name="Sayavedra L."/>
        </authorList>
    </citation>
    <scope>NUCLEOTIDE SEQUENCE [LARGE SCALE GENOMIC DNA]</scope>
    <source>
        <strain evidence="2">BazSymA</strain>
    </source>
</reference>
<dbReference type="AlphaFoldDB" id="A0A1H6M165"/>
<gene>
    <name evidence="1" type="ORF">BAZSYMA_ACONTIG14413_0</name>
</gene>
<proteinExistence type="predicted"/>
<evidence type="ECO:0000313" key="1">
    <source>
        <dbReference type="EMBL" id="SEH94910.1"/>
    </source>
</evidence>
<protein>
    <submittedName>
        <fullName evidence="1">Uncharacterized protein</fullName>
    </submittedName>
</protein>
<organism evidence="1 2">
    <name type="scientific">Bathymodiolus azoricus thioautotrophic gill symbiont</name>
    <dbReference type="NCBI Taxonomy" id="235205"/>
    <lineage>
        <taxon>Bacteria</taxon>
        <taxon>Pseudomonadati</taxon>
        <taxon>Pseudomonadota</taxon>
        <taxon>Gammaproteobacteria</taxon>
        <taxon>sulfur-oxidizing symbionts</taxon>
    </lineage>
</organism>
<accession>A0A1H6M165</accession>
<dbReference type="EMBL" id="CDSC02000357">
    <property type="protein sequence ID" value="SEH94910.1"/>
    <property type="molecule type" value="Genomic_DNA"/>
</dbReference>
<dbReference type="Proteomes" id="UP000198988">
    <property type="component" value="Unassembled WGS sequence"/>
</dbReference>
<name>A0A1H6M165_9GAMM</name>
<sequence>MIRKSIKNRKIFNHDNSAFKVSFNQIGGFLVELCKGL</sequence>
<evidence type="ECO:0000313" key="2">
    <source>
        <dbReference type="Proteomes" id="UP000198988"/>
    </source>
</evidence>